<evidence type="ECO:0000256" key="1">
    <source>
        <dbReference type="SAM" id="MobiDB-lite"/>
    </source>
</evidence>
<feature type="region of interest" description="Disordered" evidence="1">
    <location>
        <begin position="59"/>
        <end position="157"/>
    </location>
</feature>
<feature type="compositionally biased region" description="Low complexity" evidence="1">
    <location>
        <begin position="137"/>
        <end position="154"/>
    </location>
</feature>
<protein>
    <submittedName>
        <fullName evidence="2">Jg23065 protein</fullName>
    </submittedName>
</protein>
<accession>A0A8S4S2L1</accession>
<keyword evidence="3" id="KW-1185">Reference proteome</keyword>
<proteinExistence type="predicted"/>
<evidence type="ECO:0000313" key="3">
    <source>
        <dbReference type="Proteomes" id="UP000838756"/>
    </source>
</evidence>
<comment type="caution">
    <text evidence="2">The sequence shown here is derived from an EMBL/GenBank/DDBJ whole genome shotgun (WGS) entry which is preliminary data.</text>
</comment>
<dbReference type="AlphaFoldDB" id="A0A8S4S2L1"/>
<gene>
    <name evidence="2" type="primary">jg23065</name>
    <name evidence="2" type="ORF">PAEG_LOCUS20763</name>
</gene>
<evidence type="ECO:0000313" key="2">
    <source>
        <dbReference type="EMBL" id="CAH2244855.1"/>
    </source>
</evidence>
<sequence length="266" mass="27358">MMMMDDDEGDRAWDLRLIRPLLTTAPGSRKLESHKTPSKPTESQITSLLIARTANRQKFNQCPRDISSRAAISNKNVRDTGSPLHAARPTAAAEPTDCARSGASPATRAPPPANGGAGARQGAAPRSGRGRGRRSRAGALAPLAPREPLEAEPSSGVECCRSDVRGGRRLLAVSGGGAAGAERSRAGDEPVAQIGAAAEPVAAAAAALNALLRHRHPVAHRGVPQAGAGQQPAVAVQVRGSIGGGALHPLICRVAPKVSRALESRS</sequence>
<dbReference type="OrthoDB" id="3137333at2759"/>
<organism evidence="2 3">
    <name type="scientific">Pararge aegeria aegeria</name>
    <dbReference type="NCBI Taxonomy" id="348720"/>
    <lineage>
        <taxon>Eukaryota</taxon>
        <taxon>Metazoa</taxon>
        <taxon>Ecdysozoa</taxon>
        <taxon>Arthropoda</taxon>
        <taxon>Hexapoda</taxon>
        <taxon>Insecta</taxon>
        <taxon>Pterygota</taxon>
        <taxon>Neoptera</taxon>
        <taxon>Endopterygota</taxon>
        <taxon>Lepidoptera</taxon>
        <taxon>Glossata</taxon>
        <taxon>Ditrysia</taxon>
        <taxon>Papilionoidea</taxon>
        <taxon>Nymphalidae</taxon>
        <taxon>Satyrinae</taxon>
        <taxon>Satyrini</taxon>
        <taxon>Parargina</taxon>
        <taxon>Pararge</taxon>
    </lineage>
</organism>
<reference evidence="2" key="1">
    <citation type="submission" date="2022-03" db="EMBL/GenBank/DDBJ databases">
        <authorList>
            <person name="Lindestad O."/>
        </authorList>
    </citation>
    <scope>NUCLEOTIDE SEQUENCE</scope>
</reference>
<dbReference type="EMBL" id="CAKXAJ010025865">
    <property type="protein sequence ID" value="CAH2244855.1"/>
    <property type="molecule type" value="Genomic_DNA"/>
</dbReference>
<dbReference type="Proteomes" id="UP000838756">
    <property type="component" value="Unassembled WGS sequence"/>
</dbReference>
<name>A0A8S4S2L1_9NEOP</name>